<protein>
    <submittedName>
        <fullName evidence="3">Thioredoxin-3</fullName>
    </submittedName>
</protein>
<dbReference type="InterPro" id="IPR013766">
    <property type="entry name" value="Thioredoxin_domain"/>
</dbReference>
<evidence type="ECO:0000313" key="5">
    <source>
        <dbReference type="Proteomes" id="UP000187013"/>
    </source>
</evidence>
<dbReference type="EMBL" id="AM989985">
    <property type="protein sequence ID" value="CAQ43504.1"/>
    <property type="molecule type" value="Genomic_DNA"/>
</dbReference>
<dbReference type="Proteomes" id="UP000187013">
    <property type="component" value="Unassembled WGS sequence"/>
</dbReference>
<dbReference type="GO" id="GO:0005739">
    <property type="term" value="C:mitochondrion"/>
    <property type="evidence" value="ECO:0007669"/>
    <property type="project" value="EnsemblFungi"/>
</dbReference>
<dbReference type="GO" id="GO:0034599">
    <property type="term" value="P:cellular response to oxidative stress"/>
    <property type="evidence" value="ECO:0007669"/>
    <property type="project" value="EnsemblFungi"/>
</dbReference>
<evidence type="ECO:0000256" key="1">
    <source>
        <dbReference type="ARBA" id="ARBA00023157"/>
    </source>
</evidence>
<dbReference type="CDD" id="cd02947">
    <property type="entry name" value="TRX_family"/>
    <property type="match status" value="1"/>
</dbReference>
<evidence type="ECO:0000259" key="2">
    <source>
        <dbReference type="PROSITE" id="PS51352"/>
    </source>
</evidence>
<gene>
    <name evidence="3" type="primary">Zr_TRX3</name>
    <name evidence="3" type="ORF">Zrou_6p13</name>
    <name evidence="4" type="ORF">ZYGR_0N07370</name>
</gene>
<name>B2G4J5_ZYGRO</name>
<organism evidence="3">
    <name type="scientific">Zygosaccharomyces rouxii</name>
    <dbReference type="NCBI Taxonomy" id="4956"/>
    <lineage>
        <taxon>Eukaryota</taxon>
        <taxon>Fungi</taxon>
        <taxon>Dikarya</taxon>
        <taxon>Ascomycota</taxon>
        <taxon>Saccharomycotina</taxon>
        <taxon>Saccharomycetes</taxon>
        <taxon>Saccharomycetales</taxon>
        <taxon>Saccharomycetaceae</taxon>
        <taxon>Zygosaccharomyces</taxon>
    </lineage>
</organism>
<dbReference type="OMA" id="WCIPSVF"/>
<proteinExistence type="predicted"/>
<feature type="domain" description="Thioredoxin" evidence="2">
    <location>
        <begin position="8"/>
        <end position="121"/>
    </location>
</feature>
<dbReference type="InterPro" id="IPR036249">
    <property type="entry name" value="Thioredoxin-like_sf"/>
</dbReference>
<dbReference type="FunFam" id="3.40.30.10:FF:000245">
    <property type="entry name" value="Thioredoxin"/>
    <property type="match status" value="1"/>
</dbReference>
<reference evidence="4 5" key="2">
    <citation type="submission" date="2016-08" db="EMBL/GenBank/DDBJ databases">
        <title>Draft genome sequence of allopolyploid Zygosaccharomyces rouxii.</title>
        <authorList>
            <person name="Watanabe J."/>
            <person name="Uehara K."/>
            <person name="Mogi Y."/>
            <person name="Tsukioka Y."/>
        </authorList>
    </citation>
    <scope>NUCLEOTIDE SEQUENCE [LARGE SCALE GENOMIC DNA]</scope>
    <source>
        <strain evidence="4 5">NBRC 110957</strain>
    </source>
</reference>
<dbReference type="PRINTS" id="PR00421">
    <property type="entry name" value="THIOREDOXIN"/>
</dbReference>
<evidence type="ECO:0000313" key="4">
    <source>
        <dbReference type="EMBL" id="GAV49330.1"/>
    </source>
</evidence>
<accession>B2G4J5</accession>
<dbReference type="Pfam" id="PF00085">
    <property type="entry name" value="Thioredoxin"/>
    <property type="match status" value="1"/>
</dbReference>
<sequence>MFRTSLRAFQGIRFSSYTSIPKLSTREAFQEAFKKSGLSVFDFYATWCGPCKAMAPILGKLKEEYPKAAFYKVDVDENLELSKELDVMAMPTFLLTKDGSVLEKVVGANPARLEKLIKDNS</sequence>
<reference evidence="3" key="1">
    <citation type="submission" date="2008-02" db="EMBL/GenBank/DDBJ databases">
        <title>Zygosaccharomyces rouxii homologs of Saccharomyces cerevisiae chromosome III.</title>
        <authorList>
            <person name="Gordon J.L."/>
            <person name="Wolfe K.H."/>
        </authorList>
    </citation>
    <scope>NUCLEOTIDE SEQUENCE</scope>
    <source>
        <strain evidence="3">CBS 732</strain>
    </source>
</reference>
<dbReference type="AlphaFoldDB" id="B2G4J5"/>
<evidence type="ECO:0000313" key="3">
    <source>
        <dbReference type="EMBL" id="CAQ43504.1"/>
    </source>
</evidence>
<dbReference type="PROSITE" id="PS51352">
    <property type="entry name" value="THIOREDOXIN_2"/>
    <property type="match status" value="1"/>
</dbReference>
<dbReference type="EMBL" id="BDGX01000014">
    <property type="protein sequence ID" value="GAV49330.1"/>
    <property type="molecule type" value="Genomic_DNA"/>
</dbReference>
<dbReference type="GO" id="GO:0015036">
    <property type="term" value="F:disulfide oxidoreductase activity"/>
    <property type="evidence" value="ECO:0007669"/>
    <property type="project" value="EnsemblFungi"/>
</dbReference>
<dbReference type="OrthoDB" id="10263751at2759"/>
<dbReference type="KEGG" id="zro:ZYRO0D17204g"/>
<dbReference type="PANTHER" id="PTHR46115">
    <property type="entry name" value="THIOREDOXIN-LIKE PROTEIN 1"/>
    <property type="match status" value="1"/>
</dbReference>
<dbReference type="eggNOG" id="KOG0907">
    <property type="taxonomic scope" value="Eukaryota"/>
</dbReference>
<dbReference type="SUPFAM" id="SSF52833">
    <property type="entry name" value="Thioredoxin-like"/>
    <property type="match status" value="1"/>
</dbReference>
<keyword evidence="1" id="KW-1015">Disulfide bond</keyword>
<dbReference type="Gene3D" id="3.40.30.10">
    <property type="entry name" value="Glutaredoxin"/>
    <property type="match status" value="1"/>
</dbReference>